<reference evidence="14 16" key="1">
    <citation type="submission" date="2020-01" db="EMBL/GenBank/DDBJ databases">
        <authorList>
            <consortium name="DOE Joint Genome Institute"/>
            <person name="Haridas S."/>
            <person name="Albert R."/>
            <person name="Binder M."/>
            <person name="Bloem J."/>
            <person name="Labutti K."/>
            <person name="Salamov A."/>
            <person name="Andreopoulos B."/>
            <person name="Baker S.E."/>
            <person name="Barry K."/>
            <person name="Bills G."/>
            <person name="Bluhm B.H."/>
            <person name="Cannon C."/>
            <person name="Castanera R."/>
            <person name="Culley D.E."/>
            <person name="Daum C."/>
            <person name="Ezra D."/>
            <person name="Gonzalez J.B."/>
            <person name="Henrissat B."/>
            <person name="Kuo A."/>
            <person name="Liang C."/>
            <person name="Lipzen A."/>
            <person name="Lutzoni F."/>
            <person name="Magnuson J."/>
            <person name="Mondo S."/>
            <person name="Nolan M."/>
            <person name="Ohm R."/>
            <person name="Pangilinan J."/>
            <person name="Park H.-J."/>
            <person name="Ramirez L."/>
            <person name="Alfaro M."/>
            <person name="Sun H."/>
            <person name="Tritt A."/>
            <person name="Yoshinaga Y."/>
            <person name="Zwiers L.-H."/>
            <person name="Turgeon B.G."/>
            <person name="Goodwin S.B."/>
            <person name="Spatafora J.W."/>
            <person name="Crous P.W."/>
            <person name="Grigoriev I.V."/>
        </authorList>
    </citation>
    <scope>NUCLEOTIDE SEQUENCE</scope>
    <source>
        <strain evidence="14 16">CBS 781.70</strain>
    </source>
</reference>
<evidence type="ECO:0000256" key="9">
    <source>
        <dbReference type="ARBA" id="ARBA00023315"/>
    </source>
</evidence>
<feature type="non-terminal residue" evidence="14">
    <location>
        <position position="279"/>
    </location>
</feature>
<dbReference type="SMART" id="SM00563">
    <property type="entry name" value="PlsC"/>
    <property type="match status" value="1"/>
</dbReference>
<dbReference type="InterPro" id="IPR002123">
    <property type="entry name" value="Plipid/glycerol_acylTrfase"/>
</dbReference>
<dbReference type="GO" id="GO:0047184">
    <property type="term" value="F:1-acylglycerophosphocholine O-acyltransferase activity"/>
    <property type="evidence" value="ECO:0007669"/>
    <property type="project" value="TreeGrafter"/>
</dbReference>
<accession>A0A6G1FSD2</accession>
<keyword evidence="15" id="KW-1185">Reference proteome</keyword>
<evidence type="ECO:0000313" key="16">
    <source>
        <dbReference type="RefSeq" id="XP_033530213.1"/>
    </source>
</evidence>
<dbReference type="GeneID" id="54417374"/>
<reference evidence="16" key="2">
    <citation type="submission" date="2020-04" db="EMBL/GenBank/DDBJ databases">
        <authorList>
            <consortium name="NCBI Genome Project"/>
        </authorList>
    </citation>
    <scope>NUCLEOTIDE SEQUENCE</scope>
    <source>
        <strain evidence="16">CBS 781.70</strain>
    </source>
</reference>
<keyword evidence="3" id="KW-0808">Transferase</keyword>
<evidence type="ECO:0000256" key="1">
    <source>
        <dbReference type="ARBA" id="ARBA00004137"/>
    </source>
</evidence>
<proteinExistence type="inferred from homology"/>
<dbReference type="RefSeq" id="XP_033530213.1">
    <property type="nucleotide sequence ID" value="XM_033676804.1"/>
</dbReference>
<dbReference type="EMBL" id="ML975181">
    <property type="protein sequence ID" value="KAF1808582.1"/>
    <property type="molecule type" value="Genomic_DNA"/>
</dbReference>
<dbReference type="GO" id="GO:0005743">
    <property type="term" value="C:mitochondrial inner membrane"/>
    <property type="evidence" value="ECO:0007669"/>
    <property type="project" value="UniProtKB-SubCell"/>
</dbReference>
<feature type="domain" description="Phospholipid/glycerol acyltransferase" evidence="13">
    <location>
        <begin position="62"/>
        <end position="250"/>
    </location>
</feature>
<dbReference type="GO" id="GO:0035965">
    <property type="term" value="P:cardiolipin acyl-chain remodeling"/>
    <property type="evidence" value="ECO:0007669"/>
    <property type="project" value="TreeGrafter"/>
</dbReference>
<dbReference type="AlphaFoldDB" id="A0A6G1FSD2"/>
<dbReference type="SUPFAM" id="SSF69593">
    <property type="entry name" value="Glycerol-3-phosphate (1)-acyltransferase"/>
    <property type="match status" value="1"/>
</dbReference>
<comment type="subcellular location">
    <subcellularLocation>
        <location evidence="1">Mitochondrion inner membrane</location>
        <topology evidence="1">Peripheral membrane protein</topology>
        <orientation evidence="1">Intermembrane side</orientation>
    </subcellularLocation>
    <subcellularLocation>
        <location evidence="10">Mitochondrion outer membrane</location>
        <topology evidence="10">Peripheral membrane protein</topology>
        <orientation evidence="10">Intermembrane side</orientation>
    </subcellularLocation>
</comment>
<dbReference type="PRINTS" id="PR00979">
    <property type="entry name" value="TAFAZZIN"/>
</dbReference>
<evidence type="ECO:0000313" key="14">
    <source>
        <dbReference type="EMBL" id="KAF1808582.1"/>
    </source>
</evidence>
<keyword evidence="8" id="KW-0472">Membrane</keyword>
<keyword evidence="4" id="KW-1000">Mitochondrion outer membrane</keyword>
<name>A0A6G1FSD2_9PEZI</name>
<keyword evidence="7" id="KW-0496">Mitochondrion</keyword>
<reference evidence="16" key="3">
    <citation type="submission" date="2025-04" db="UniProtKB">
        <authorList>
            <consortium name="RefSeq"/>
        </authorList>
    </citation>
    <scope>IDENTIFICATION</scope>
    <source>
        <strain evidence="16">CBS 781.70</strain>
    </source>
</reference>
<keyword evidence="5" id="KW-0999">Mitochondrion inner membrane</keyword>
<comment type="similarity">
    <text evidence="2 12">Belongs to the taffazin family.</text>
</comment>
<evidence type="ECO:0000256" key="11">
    <source>
        <dbReference type="ARBA" id="ARBA00047906"/>
    </source>
</evidence>
<keyword evidence="9" id="KW-0012">Acyltransferase</keyword>
<evidence type="ECO:0000256" key="8">
    <source>
        <dbReference type="ARBA" id="ARBA00023136"/>
    </source>
</evidence>
<evidence type="ECO:0000256" key="12">
    <source>
        <dbReference type="RuleBase" id="RU365062"/>
    </source>
</evidence>
<evidence type="ECO:0000256" key="7">
    <source>
        <dbReference type="ARBA" id="ARBA00023128"/>
    </source>
</evidence>
<gene>
    <name evidence="14 16" type="ORF">P152DRAFT_405124</name>
</gene>
<evidence type="ECO:0000256" key="2">
    <source>
        <dbReference type="ARBA" id="ARBA00010524"/>
    </source>
</evidence>
<evidence type="ECO:0000256" key="5">
    <source>
        <dbReference type="ARBA" id="ARBA00022792"/>
    </source>
</evidence>
<evidence type="ECO:0000256" key="4">
    <source>
        <dbReference type="ARBA" id="ARBA00022787"/>
    </source>
</evidence>
<organism evidence="14">
    <name type="scientific">Eremomyces bilateralis CBS 781.70</name>
    <dbReference type="NCBI Taxonomy" id="1392243"/>
    <lineage>
        <taxon>Eukaryota</taxon>
        <taxon>Fungi</taxon>
        <taxon>Dikarya</taxon>
        <taxon>Ascomycota</taxon>
        <taxon>Pezizomycotina</taxon>
        <taxon>Dothideomycetes</taxon>
        <taxon>Dothideomycetes incertae sedis</taxon>
        <taxon>Eremomycetales</taxon>
        <taxon>Eremomycetaceae</taxon>
        <taxon>Eremomyces</taxon>
    </lineage>
</organism>
<evidence type="ECO:0000256" key="10">
    <source>
        <dbReference type="ARBA" id="ARBA00024323"/>
    </source>
</evidence>
<keyword evidence="6" id="KW-0443">Lipid metabolism</keyword>
<dbReference type="PANTHER" id="PTHR12497">
    <property type="entry name" value="TAZ PROTEIN TAFAZZIN"/>
    <property type="match status" value="1"/>
</dbReference>
<protein>
    <recommendedName>
        <fullName evidence="12">Tafazzin family protein</fullName>
    </recommendedName>
</protein>
<evidence type="ECO:0000313" key="15">
    <source>
        <dbReference type="Proteomes" id="UP000504638"/>
    </source>
</evidence>
<dbReference type="OrthoDB" id="193467at2759"/>
<dbReference type="InterPro" id="IPR000872">
    <property type="entry name" value="Tafazzin"/>
</dbReference>
<evidence type="ECO:0000256" key="6">
    <source>
        <dbReference type="ARBA" id="ARBA00023098"/>
    </source>
</evidence>
<dbReference type="GO" id="GO:0005741">
    <property type="term" value="C:mitochondrial outer membrane"/>
    <property type="evidence" value="ECO:0007669"/>
    <property type="project" value="UniProtKB-SubCell"/>
</dbReference>
<evidence type="ECO:0000259" key="13">
    <source>
        <dbReference type="SMART" id="SM00563"/>
    </source>
</evidence>
<dbReference type="PANTHER" id="PTHR12497:SF0">
    <property type="entry name" value="TAFAZZIN"/>
    <property type="match status" value="1"/>
</dbReference>
<sequence>MASDPAVPSLPRRVTSALTVALGGLVTRTFLHGMNRVETEGREGFLAVLDGRKDVGGRERGLLTVSNHISVIDDPLMWAVIPQRYFMNRQSVRWTLGSHDICFQTALGTQFFLASQVLPTHRLAYSPYGGPFQPTMTQAIRLLSAGPFTSPTPVHPSISAATTTETSEPLDPFSSPNDTISYTYSTTPTDLIPAPSAYAANRHAWLHVFPEGRIHQHPDRALRYFKWGVARLILESEPCPDVVPIFVEGFEAVMPEGRGWPRWMPRGGKKLRVVFGERV</sequence>
<evidence type="ECO:0000256" key="3">
    <source>
        <dbReference type="ARBA" id="ARBA00022679"/>
    </source>
</evidence>
<dbReference type="Proteomes" id="UP000504638">
    <property type="component" value="Unplaced"/>
</dbReference>
<comment type="catalytic activity">
    <reaction evidence="11">
        <text>1'-[1,2-diacyl-sn-glycero-3-phospho],3'-[1-acyl-sn-glycero-3-phospho]-glycerol + a 1,2-diacyl-sn-glycero-3-phosphocholine = a cardiolipin + a 1-acyl-sn-glycero-3-phosphocholine</text>
        <dbReference type="Rhea" id="RHEA:33731"/>
        <dbReference type="ChEBI" id="CHEBI:57643"/>
        <dbReference type="ChEBI" id="CHEBI:58168"/>
        <dbReference type="ChEBI" id="CHEBI:62237"/>
        <dbReference type="ChEBI" id="CHEBI:64743"/>
    </reaction>
    <physiologicalReaction direction="left-to-right" evidence="11">
        <dbReference type="Rhea" id="RHEA:33732"/>
    </physiologicalReaction>
    <physiologicalReaction direction="right-to-left" evidence="11">
        <dbReference type="Rhea" id="RHEA:33733"/>
    </physiologicalReaction>
</comment>
<dbReference type="GO" id="GO:0007007">
    <property type="term" value="P:inner mitochondrial membrane organization"/>
    <property type="evidence" value="ECO:0007669"/>
    <property type="project" value="TreeGrafter"/>
</dbReference>